<feature type="domain" description="Thioredoxin" evidence="2">
    <location>
        <begin position="38"/>
        <end position="190"/>
    </location>
</feature>
<dbReference type="InterPro" id="IPR013766">
    <property type="entry name" value="Thioredoxin_domain"/>
</dbReference>
<keyword evidence="1" id="KW-0732">Signal</keyword>
<name>A0ABW9J3B3_9SPHI</name>
<dbReference type="Pfam" id="PF00085">
    <property type="entry name" value="Thioredoxin"/>
    <property type="match status" value="1"/>
</dbReference>
<keyword evidence="4" id="KW-1185">Reference proteome</keyword>
<dbReference type="PROSITE" id="PS51352">
    <property type="entry name" value="THIOREDOXIN_2"/>
    <property type="match status" value="1"/>
</dbReference>
<evidence type="ECO:0000259" key="2">
    <source>
        <dbReference type="PROSITE" id="PS51352"/>
    </source>
</evidence>
<proteinExistence type="predicted"/>
<dbReference type="PANTHER" id="PTHR42852">
    <property type="entry name" value="THIOL:DISULFIDE INTERCHANGE PROTEIN DSBE"/>
    <property type="match status" value="1"/>
</dbReference>
<dbReference type="Gene3D" id="3.40.30.10">
    <property type="entry name" value="Glutaredoxin"/>
    <property type="match status" value="1"/>
</dbReference>
<dbReference type="Proteomes" id="UP001517247">
    <property type="component" value="Unassembled WGS sequence"/>
</dbReference>
<organism evidence="3 4">
    <name type="scientific">Pedobacter ureilyticus</name>
    <dbReference type="NCBI Taxonomy" id="1393051"/>
    <lineage>
        <taxon>Bacteria</taxon>
        <taxon>Pseudomonadati</taxon>
        <taxon>Bacteroidota</taxon>
        <taxon>Sphingobacteriia</taxon>
        <taxon>Sphingobacteriales</taxon>
        <taxon>Sphingobacteriaceae</taxon>
        <taxon>Pedobacter</taxon>
    </lineage>
</organism>
<accession>A0ABW9J3B3</accession>
<evidence type="ECO:0000256" key="1">
    <source>
        <dbReference type="SAM" id="SignalP"/>
    </source>
</evidence>
<sequence length="192" mass="22249">MKTIIFIVMAMLCLNFSANAQGVWAKDVSPRREEIRPLKVGDKLPETFWQQEHSVYVKGQTSRQTLERYKNKPLILDFWATWCSNCIYKFSILEQWQERYQGQLGVLLVNSSNTKDREQRVAELLEGKRAPHQQFKLASVVNDTYLDTLFPHRSLPHYIWIDATGTISAITNADFVTEAQLQNFLKTNPAKP</sequence>
<feature type="chain" id="PRO_5046560409" evidence="1">
    <location>
        <begin position="21"/>
        <end position="192"/>
    </location>
</feature>
<dbReference type="PANTHER" id="PTHR42852:SF13">
    <property type="entry name" value="PROTEIN DIPZ"/>
    <property type="match status" value="1"/>
</dbReference>
<dbReference type="CDD" id="cd02966">
    <property type="entry name" value="TlpA_like_family"/>
    <property type="match status" value="1"/>
</dbReference>
<dbReference type="InterPro" id="IPR036249">
    <property type="entry name" value="Thioredoxin-like_sf"/>
</dbReference>
<reference evidence="3 4" key="1">
    <citation type="submission" date="2024-12" db="EMBL/GenBank/DDBJ databases">
        <authorList>
            <person name="Hu S."/>
        </authorList>
    </citation>
    <scope>NUCLEOTIDE SEQUENCE [LARGE SCALE GENOMIC DNA]</scope>
    <source>
        <strain evidence="3 4">THG-T11</strain>
    </source>
</reference>
<gene>
    <name evidence="3" type="ORF">E6A44_005390</name>
</gene>
<dbReference type="InterPro" id="IPR050553">
    <property type="entry name" value="Thioredoxin_ResA/DsbE_sf"/>
</dbReference>
<comment type="caution">
    <text evidence="3">The sequence shown here is derived from an EMBL/GenBank/DDBJ whole genome shotgun (WGS) entry which is preliminary data.</text>
</comment>
<dbReference type="RefSeq" id="WP_138722143.1">
    <property type="nucleotide sequence ID" value="NZ_SSHJ02000005.1"/>
</dbReference>
<protein>
    <submittedName>
        <fullName evidence="3">TlpA family protein disulfide reductase</fullName>
    </submittedName>
</protein>
<feature type="signal peptide" evidence="1">
    <location>
        <begin position="1"/>
        <end position="20"/>
    </location>
</feature>
<evidence type="ECO:0000313" key="4">
    <source>
        <dbReference type="Proteomes" id="UP001517247"/>
    </source>
</evidence>
<evidence type="ECO:0000313" key="3">
    <source>
        <dbReference type="EMBL" id="MFN0254996.1"/>
    </source>
</evidence>
<dbReference type="SUPFAM" id="SSF52833">
    <property type="entry name" value="Thioredoxin-like"/>
    <property type="match status" value="1"/>
</dbReference>
<dbReference type="EMBL" id="SSHJ02000005">
    <property type="protein sequence ID" value="MFN0254996.1"/>
    <property type="molecule type" value="Genomic_DNA"/>
</dbReference>